<evidence type="ECO:0000259" key="1">
    <source>
        <dbReference type="Pfam" id="PF06985"/>
    </source>
</evidence>
<gene>
    <name evidence="2" type="ORF">PT974_07604</name>
</gene>
<dbReference type="PANTHER" id="PTHR33112">
    <property type="entry name" value="DOMAIN PROTEIN, PUTATIVE-RELATED"/>
    <property type="match status" value="1"/>
</dbReference>
<protein>
    <recommendedName>
        <fullName evidence="1">Heterokaryon incompatibility domain-containing protein</fullName>
    </recommendedName>
</protein>
<accession>A0ABR0SPW9</accession>
<evidence type="ECO:0000313" key="3">
    <source>
        <dbReference type="Proteomes" id="UP001338125"/>
    </source>
</evidence>
<dbReference type="InterPro" id="IPR010730">
    <property type="entry name" value="HET"/>
</dbReference>
<sequence length="876" mass="98755">MPSRCEFCTSLSIEALRSRDYEHHKTLLCLKTCAQLGVCDLCTLFWACIEKSCDKNDVEDHLKKYTSDSHCSEDTRVVLRGFISNVHERHEISSGAAGSNISISVGALGQSRVYGHISVFSKPNEAASEFLRERNLNHSEDPQLRISITRKWLSDCQQLHSRCGATTPMNMPTRVIDLGPPEASIKPRLFVTNGATDHYVALSYSWGDGVRHKVTLKRATLAGYMKEIPEGDMTLAHREALQIARELHYRYIWIDALCIVQDDKDDWAQESNRIADVYGNAELTIVAGRSKNSLNGFLGQTLQPCQTPSSPSHSSLSYSRPNTIMPEGSNCYVSLQRSHRIGPVDKRAWCFQESVLSRRMVIYGEEQLIFKCRTRTDYEDGGYGVHEWDKGSRRFDPSAGPIVNQHLSQREILEEWYKLTIQYSIRNLWDPTDIFATLCGVATRFQQALGCRYLAGLWENDMIRGLLWKSRRVVAGEYNVNAMKRPHSAPTKYGTATHEITRAPSWSWTALEGHIWPAIGRQYDKRLKDSSTFRCRPANADGITWTKSSDDWNPSMVKNLPLPCRLEVIGNPRQVRRSTVPITQFPPRSKWSYSIAKLKKHMILLESAESHDNDRKDTLSDAIQPEDSVVAYGLSDLDSISDEIFWAINDAITDDLPPAEPPQVSADDVEPDEEGADLKYLVSAWHHDSYPWVCVLMLSDPVGMSGGGTALRKGDGGILKMRKVGMGYAVMIQGSLVSHAALRTLGSGERITFVVSMRPRDPLSVDTSTLRTVKPISNNDELFRQWADYQLNVVAQRVAKIRDKLREIRPAKETHEITREWVREQIDYLQTTVDEMDLEDFVAPNFNGKPVRHWAQSSTNILSIISVSDSSSAGSP</sequence>
<dbReference type="Pfam" id="PF06985">
    <property type="entry name" value="HET"/>
    <property type="match status" value="1"/>
</dbReference>
<name>A0ABR0SPW9_9HYPO</name>
<keyword evidence="3" id="KW-1185">Reference proteome</keyword>
<dbReference type="Proteomes" id="UP001338125">
    <property type="component" value="Unassembled WGS sequence"/>
</dbReference>
<reference evidence="2 3" key="1">
    <citation type="submission" date="2024-01" db="EMBL/GenBank/DDBJ databases">
        <title>Complete genome of Cladobotryum mycophilum ATHUM6906.</title>
        <authorList>
            <person name="Christinaki A.C."/>
            <person name="Myridakis A.I."/>
            <person name="Kouvelis V.N."/>
        </authorList>
    </citation>
    <scope>NUCLEOTIDE SEQUENCE [LARGE SCALE GENOMIC DNA]</scope>
    <source>
        <strain evidence="2 3">ATHUM6906</strain>
    </source>
</reference>
<organism evidence="2 3">
    <name type="scientific">Cladobotryum mycophilum</name>
    <dbReference type="NCBI Taxonomy" id="491253"/>
    <lineage>
        <taxon>Eukaryota</taxon>
        <taxon>Fungi</taxon>
        <taxon>Dikarya</taxon>
        <taxon>Ascomycota</taxon>
        <taxon>Pezizomycotina</taxon>
        <taxon>Sordariomycetes</taxon>
        <taxon>Hypocreomycetidae</taxon>
        <taxon>Hypocreales</taxon>
        <taxon>Hypocreaceae</taxon>
        <taxon>Cladobotryum</taxon>
    </lineage>
</organism>
<dbReference type="PANTHER" id="PTHR33112:SF10">
    <property type="entry name" value="TOL"/>
    <property type="match status" value="1"/>
</dbReference>
<proteinExistence type="predicted"/>
<dbReference type="EMBL" id="JAVFKD010000012">
    <property type="protein sequence ID" value="KAK5994163.1"/>
    <property type="molecule type" value="Genomic_DNA"/>
</dbReference>
<comment type="caution">
    <text evidence="2">The sequence shown here is derived from an EMBL/GenBank/DDBJ whole genome shotgun (WGS) entry which is preliminary data.</text>
</comment>
<evidence type="ECO:0000313" key="2">
    <source>
        <dbReference type="EMBL" id="KAK5994163.1"/>
    </source>
</evidence>
<feature type="domain" description="Heterokaryon incompatibility" evidence="1">
    <location>
        <begin position="199"/>
        <end position="353"/>
    </location>
</feature>